<accession>A0A9X6RGR0</accession>
<gene>
    <name evidence="1" type="ORF">BK784_15775</name>
</gene>
<dbReference type="Proteomes" id="UP000195160">
    <property type="component" value="Unassembled WGS sequence"/>
</dbReference>
<evidence type="ECO:0000313" key="1">
    <source>
        <dbReference type="EMBL" id="OUB99417.1"/>
    </source>
</evidence>
<organism evidence="1 2">
    <name type="scientific">Bacillus thuringiensis subsp. medellin</name>
    <dbReference type="NCBI Taxonomy" id="79672"/>
    <lineage>
        <taxon>Bacteria</taxon>
        <taxon>Bacillati</taxon>
        <taxon>Bacillota</taxon>
        <taxon>Bacilli</taxon>
        <taxon>Bacillales</taxon>
        <taxon>Bacillaceae</taxon>
        <taxon>Bacillus</taxon>
        <taxon>Bacillus cereus group</taxon>
    </lineage>
</organism>
<name>A0A9X6RGR0_BACTV</name>
<dbReference type="AlphaFoldDB" id="A0A9X6RGR0"/>
<comment type="caution">
    <text evidence="1">The sequence shown here is derived from an EMBL/GenBank/DDBJ whole genome shotgun (WGS) entry which is preliminary data.</text>
</comment>
<dbReference type="RefSeq" id="WP_088067081.1">
    <property type="nucleotide sequence ID" value="NZ_MOOV01000119.1"/>
</dbReference>
<dbReference type="EMBL" id="MOOV01000119">
    <property type="protein sequence ID" value="OUB99417.1"/>
    <property type="molecule type" value="Genomic_DNA"/>
</dbReference>
<sequence>MKNNQENETTAPAVTEAEVKKMMNSHTREIWNLPHGGRVSVSWQLDNLTAEEHHKYKQCVDMAIARMIVQLELG</sequence>
<evidence type="ECO:0000313" key="2">
    <source>
        <dbReference type="Proteomes" id="UP000195160"/>
    </source>
</evidence>
<proteinExistence type="predicted"/>
<protein>
    <submittedName>
        <fullName evidence="1">Uncharacterized protein</fullName>
    </submittedName>
</protein>
<reference evidence="1 2" key="1">
    <citation type="submission" date="2016-10" db="EMBL/GenBank/DDBJ databases">
        <title>Comparative genomics of Bacillus thuringiensis reveals a path to pathogens against multiple invertebrate hosts.</title>
        <authorList>
            <person name="Zheng J."/>
            <person name="Gao Q."/>
            <person name="Liu H."/>
            <person name="Peng D."/>
            <person name="Ruan L."/>
            <person name="Sun M."/>
        </authorList>
    </citation>
    <scope>NUCLEOTIDE SEQUENCE [LARGE SCALE GENOMIC DNA]</scope>
    <source>
        <strain evidence="1">T30001</strain>
    </source>
</reference>